<dbReference type="InterPro" id="IPR013328">
    <property type="entry name" value="6PGD_dom2"/>
</dbReference>
<feature type="domain" description="Glycerol-3-phosphate dehydrogenase NAD-dependent C-terminal" evidence="5">
    <location>
        <begin position="179"/>
        <end position="319"/>
    </location>
</feature>
<dbReference type="EC" id="1.1.1.94" evidence="6"/>
<name>A0A3B0SR40_9ZZZZ</name>
<dbReference type="PANTHER" id="PTHR11728:SF1">
    <property type="entry name" value="GLYCEROL-3-PHOSPHATE DEHYDROGENASE [NAD(+)] 2, CHLOROPLASTIC"/>
    <property type="match status" value="1"/>
</dbReference>
<dbReference type="PRINTS" id="PR00077">
    <property type="entry name" value="GPDHDRGNASE"/>
</dbReference>
<dbReference type="Gene3D" id="1.10.1040.10">
    <property type="entry name" value="N-(1-d-carboxylethyl)-l-norvaline Dehydrogenase, domain 2"/>
    <property type="match status" value="1"/>
</dbReference>
<dbReference type="FunFam" id="3.40.50.720:FF:000019">
    <property type="entry name" value="Glycerol-3-phosphate dehydrogenase [NAD(P)+]"/>
    <property type="match status" value="1"/>
</dbReference>
<proteinExistence type="inferred from homology"/>
<organism evidence="6">
    <name type="scientific">hydrothermal vent metagenome</name>
    <dbReference type="NCBI Taxonomy" id="652676"/>
    <lineage>
        <taxon>unclassified sequences</taxon>
        <taxon>metagenomes</taxon>
        <taxon>ecological metagenomes</taxon>
    </lineage>
</organism>
<dbReference type="NCBIfam" id="NF000942">
    <property type="entry name" value="PRK00094.1-4"/>
    <property type="match status" value="1"/>
</dbReference>
<evidence type="ECO:0000256" key="2">
    <source>
        <dbReference type="ARBA" id="ARBA00023002"/>
    </source>
</evidence>
<keyword evidence="3" id="KW-0520">NAD</keyword>
<dbReference type="PIRSF" id="PIRSF000114">
    <property type="entry name" value="Glycerol-3-P_dh"/>
    <property type="match status" value="1"/>
</dbReference>
<dbReference type="GO" id="GO:0051287">
    <property type="term" value="F:NAD binding"/>
    <property type="evidence" value="ECO:0007669"/>
    <property type="project" value="InterPro"/>
</dbReference>
<dbReference type="GO" id="GO:0005829">
    <property type="term" value="C:cytosol"/>
    <property type="evidence" value="ECO:0007669"/>
    <property type="project" value="TreeGrafter"/>
</dbReference>
<reference evidence="6" key="1">
    <citation type="submission" date="2018-06" db="EMBL/GenBank/DDBJ databases">
        <authorList>
            <person name="Zhirakovskaya E."/>
        </authorList>
    </citation>
    <scope>NUCLEOTIDE SEQUENCE</scope>
</reference>
<dbReference type="SUPFAM" id="SSF48179">
    <property type="entry name" value="6-phosphogluconate dehydrogenase C-terminal domain-like"/>
    <property type="match status" value="1"/>
</dbReference>
<accession>A0A3B0SR40</accession>
<dbReference type="InterPro" id="IPR011128">
    <property type="entry name" value="G3P_DH_NAD-dep_N"/>
</dbReference>
<evidence type="ECO:0000313" key="6">
    <source>
        <dbReference type="EMBL" id="VAW08315.1"/>
    </source>
</evidence>
<gene>
    <name evidence="6" type="ORF">MNBD_ACTINO01-919</name>
</gene>
<dbReference type="EMBL" id="UOEI01000595">
    <property type="protein sequence ID" value="VAW08315.1"/>
    <property type="molecule type" value="Genomic_DNA"/>
</dbReference>
<dbReference type="Pfam" id="PF07479">
    <property type="entry name" value="NAD_Gly3P_dh_C"/>
    <property type="match status" value="1"/>
</dbReference>
<feature type="domain" description="Glycerol-3-phosphate dehydrogenase NAD-dependent N-terminal" evidence="4">
    <location>
        <begin position="4"/>
        <end position="158"/>
    </location>
</feature>
<dbReference type="HAMAP" id="MF_00394">
    <property type="entry name" value="NAD_Glyc3P_dehydrog"/>
    <property type="match status" value="1"/>
</dbReference>
<sequence length="334" mass="35264">MKYAVIGAGSWGTTMASLLAVNVPTTIWARRESIAKDIDRKHRNKAYLKGYDLPPQLHATNDLSAALDGVDVIVMGVPSHGYRDVLMRATDLIANDTPIISLSKGIEAGTLMRMTEVTADVLPDHDPGVIGVLTGPNLAREIMDGQPAATVIAIPSQDVGSAVQRVIASPRFRVYTNPDVIGSEAAGAVKNVMAIAAGMASGRGYGDNTLATLVTRALVEVSRLGVAMGGDVRTFSGLAGIGDLVATCNSSQSRNHRVGFGLGQGRDLHSIIDEMNMVAEGVKSTSGVLALAKRYDIELPIAQKVGEVLYDGLDVNDALHQLMTRQMGSEFGDQ</sequence>
<dbReference type="GO" id="GO:0046168">
    <property type="term" value="P:glycerol-3-phosphate catabolic process"/>
    <property type="evidence" value="ECO:0007669"/>
    <property type="project" value="InterPro"/>
</dbReference>
<protein>
    <submittedName>
        <fullName evidence="6">Glycerol-3-phosphate dehydrogenase [NAD(P)+]</fullName>
        <ecNumber evidence="6">1.1.1.94</ecNumber>
    </submittedName>
</protein>
<evidence type="ECO:0000259" key="4">
    <source>
        <dbReference type="Pfam" id="PF01210"/>
    </source>
</evidence>
<dbReference type="InterPro" id="IPR006109">
    <property type="entry name" value="G3P_DH_NAD-dep_C"/>
</dbReference>
<evidence type="ECO:0000259" key="5">
    <source>
        <dbReference type="Pfam" id="PF07479"/>
    </source>
</evidence>
<dbReference type="Gene3D" id="3.40.50.720">
    <property type="entry name" value="NAD(P)-binding Rossmann-like Domain"/>
    <property type="match status" value="1"/>
</dbReference>
<dbReference type="AlphaFoldDB" id="A0A3B0SR40"/>
<dbReference type="InterPro" id="IPR006168">
    <property type="entry name" value="G3P_DH_NAD-dep"/>
</dbReference>
<evidence type="ECO:0000256" key="3">
    <source>
        <dbReference type="ARBA" id="ARBA00023027"/>
    </source>
</evidence>
<dbReference type="FunFam" id="1.10.1040.10:FF:000001">
    <property type="entry name" value="Glycerol-3-phosphate dehydrogenase [NAD(P)+]"/>
    <property type="match status" value="1"/>
</dbReference>
<dbReference type="GO" id="GO:0005975">
    <property type="term" value="P:carbohydrate metabolic process"/>
    <property type="evidence" value="ECO:0007669"/>
    <property type="project" value="InterPro"/>
</dbReference>
<keyword evidence="2 6" id="KW-0560">Oxidoreductase</keyword>
<dbReference type="GO" id="GO:0047952">
    <property type="term" value="F:glycerol-3-phosphate dehydrogenase [NAD(P)+] activity"/>
    <property type="evidence" value="ECO:0007669"/>
    <property type="project" value="UniProtKB-EC"/>
</dbReference>
<dbReference type="InterPro" id="IPR008927">
    <property type="entry name" value="6-PGluconate_DH-like_C_sf"/>
</dbReference>
<dbReference type="NCBIfam" id="NF000940">
    <property type="entry name" value="PRK00094.1-2"/>
    <property type="match status" value="1"/>
</dbReference>
<dbReference type="Pfam" id="PF01210">
    <property type="entry name" value="NAD_Gly3P_dh_N"/>
    <property type="match status" value="1"/>
</dbReference>
<dbReference type="InterPro" id="IPR036291">
    <property type="entry name" value="NAD(P)-bd_dom_sf"/>
</dbReference>
<comment type="similarity">
    <text evidence="1">Belongs to the NAD-dependent glycerol-3-phosphate dehydrogenase family.</text>
</comment>
<dbReference type="SUPFAM" id="SSF51735">
    <property type="entry name" value="NAD(P)-binding Rossmann-fold domains"/>
    <property type="match status" value="1"/>
</dbReference>
<dbReference type="PANTHER" id="PTHR11728">
    <property type="entry name" value="GLYCEROL-3-PHOSPHATE DEHYDROGENASE"/>
    <property type="match status" value="1"/>
</dbReference>
<dbReference type="PROSITE" id="PS00957">
    <property type="entry name" value="NAD_G3PDH"/>
    <property type="match status" value="1"/>
</dbReference>
<evidence type="ECO:0000256" key="1">
    <source>
        <dbReference type="ARBA" id="ARBA00011009"/>
    </source>
</evidence>